<evidence type="ECO:0000313" key="1">
    <source>
        <dbReference type="EMBL" id="OGJ03400.1"/>
    </source>
</evidence>
<dbReference type="AlphaFoldDB" id="A0A1F6YAP9"/>
<name>A0A1F6YAP9_9BACT</name>
<gene>
    <name evidence="1" type="ORF">A3F97_01950</name>
</gene>
<dbReference type="Gene3D" id="3.40.50.1000">
    <property type="entry name" value="HAD superfamily/HAD-like"/>
    <property type="match status" value="1"/>
</dbReference>
<comment type="caution">
    <text evidence="1">The sequence shown here is derived from an EMBL/GenBank/DDBJ whole genome shotgun (WGS) entry which is preliminary data.</text>
</comment>
<dbReference type="Proteomes" id="UP000176826">
    <property type="component" value="Unassembled WGS sequence"/>
</dbReference>
<protein>
    <submittedName>
        <fullName evidence="1">Uncharacterized protein</fullName>
    </submittedName>
</protein>
<proteinExistence type="predicted"/>
<dbReference type="InterPro" id="IPR023214">
    <property type="entry name" value="HAD_sf"/>
</dbReference>
<dbReference type="InterPro" id="IPR036412">
    <property type="entry name" value="HAD-like_sf"/>
</dbReference>
<evidence type="ECO:0000313" key="2">
    <source>
        <dbReference type="Proteomes" id="UP000176826"/>
    </source>
</evidence>
<organism evidence="1 2">
    <name type="scientific">Candidatus Nomurabacteria bacterium RIFCSPLOWO2_12_FULL_41_10</name>
    <dbReference type="NCBI Taxonomy" id="1801795"/>
    <lineage>
        <taxon>Bacteria</taxon>
        <taxon>Candidatus Nomuraibacteriota</taxon>
    </lineage>
</organism>
<accession>A0A1F6YAP9</accession>
<dbReference type="SUPFAM" id="SSF56784">
    <property type="entry name" value="HAD-like"/>
    <property type="match status" value="1"/>
</dbReference>
<sequence>MSTTGSTEQSRSLLYFKFFLQYLHETGSGTFSGPFSFFMKIIFDYNRTIYDPEKQELYPGVLVLINGLSNKHELFLVSKNEPGRRDVLDNLGISSFFKKVIFTDNKSPELFKEIADNENNVMVVGDRIRGEISIGNELSYITVWLKRGKFSLEEPINEKQNPRHTITDITEVENILKQYG</sequence>
<dbReference type="EMBL" id="MFVT01000024">
    <property type="protein sequence ID" value="OGJ03400.1"/>
    <property type="molecule type" value="Genomic_DNA"/>
</dbReference>
<reference evidence="1 2" key="1">
    <citation type="journal article" date="2016" name="Nat. Commun.">
        <title>Thousands of microbial genomes shed light on interconnected biogeochemical processes in an aquifer system.</title>
        <authorList>
            <person name="Anantharaman K."/>
            <person name="Brown C.T."/>
            <person name="Hug L.A."/>
            <person name="Sharon I."/>
            <person name="Castelle C.J."/>
            <person name="Probst A.J."/>
            <person name="Thomas B.C."/>
            <person name="Singh A."/>
            <person name="Wilkins M.J."/>
            <person name="Karaoz U."/>
            <person name="Brodie E.L."/>
            <person name="Williams K.H."/>
            <person name="Hubbard S.S."/>
            <person name="Banfield J.F."/>
        </authorList>
    </citation>
    <scope>NUCLEOTIDE SEQUENCE [LARGE SCALE GENOMIC DNA]</scope>
</reference>